<reference evidence="2 3" key="1">
    <citation type="submission" date="2021-03" db="EMBL/GenBank/DDBJ databases">
        <title>Sequencing the genomes of 1000 actinobacteria strains.</title>
        <authorList>
            <person name="Klenk H.-P."/>
        </authorList>
    </citation>
    <scope>NUCLEOTIDE SEQUENCE [LARGE SCALE GENOMIC DNA]</scope>
    <source>
        <strain evidence="2 3">DSM 45516</strain>
    </source>
</reference>
<comment type="caution">
    <text evidence="2">The sequence shown here is derived from an EMBL/GenBank/DDBJ whole genome shotgun (WGS) entry which is preliminary data.</text>
</comment>
<gene>
    <name evidence="2" type="ORF">BJ987_004745</name>
</gene>
<accession>A0ABS4QLE1</accession>
<dbReference type="RefSeq" id="WP_209894076.1">
    <property type="nucleotide sequence ID" value="NZ_JAGGMR010000001.1"/>
</dbReference>
<keyword evidence="3" id="KW-1185">Reference proteome</keyword>
<feature type="signal peptide" evidence="1">
    <location>
        <begin position="1"/>
        <end position="25"/>
    </location>
</feature>
<feature type="chain" id="PRO_5046464630" evidence="1">
    <location>
        <begin position="26"/>
        <end position="50"/>
    </location>
</feature>
<proteinExistence type="predicted"/>
<evidence type="ECO:0000313" key="3">
    <source>
        <dbReference type="Proteomes" id="UP001519325"/>
    </source>
</evidence>
<keyword evidence="1" id="KW-0732">Signal</keyword>
<evidence type="ECO:0000313" key="2">
    <source>
        <dbReference type="EMBL" id="MBP2191844.1"/>
    </source>
</evidence>
<organism evidence="2 3">
    <name type="scientific">Nocardia goodfellowii</name>
    <dbReference type="NCBI Taxonomy" id="882446"/>
    <lineage>
        <taxon>Bacteria</taxon>
        <taxon>Bacillati</taxon>
        <taxon>Actinomycetota</taxon>
        <taxon>Actinomycetes</taxon>
        <taxon>Mycobacteriales</taxon>
        <taxon>Nocardiaceae</taxon>
        <taxon>Nocardia</taxon>
    </lineage>
</organism>
<protein>
    <submittedName>
        <fullName evidence="2">Uncharacterized protein</fullName>
    </submittedName>
</protein>
<dbReference type="EMBL" id="JAGGMR010000001">
    <property type="protein sequence ID" value="MBP2191844.1"/>
    <property type="molecule type" value="Genomic_DNA"/>
</dbReference>
<evidence type="ECO:0000256" key="1">
    <source>
        <dbReference type="SAM" id="SignalP"/>
    </source>
</evidence>
<dbReference type="Proteomes" id="UP001519325">
    <property type="component" value="Unassembled WGS sequence"/>
</dbReference>
<sequence length="50" mass="5267">MRYARMFAISGVVSVLMTAIGLALAEAEAAPLSDRSCAYVFACAQPESAR</sequence>
<name>A0ABS4QLE1_9NOCA</name>